<comment type="caution">
    <text evidence="1">The sequence shown here is derived from an EMBL/GenBank/DDBJ whole genome shotgun (WGS) entry which is preliminary data.</text>
</comment>
<sequence>MRKVEQPSKNIAKESVRLEYVKKPVETRVRMDEARKVDREEGEDAMLKTRDIVKSGKVIRKRRKQMWEAEQLLKNIAKERVRLEDVKKPVEKRVRMDGARKVDREEGEDARLKTRNIVQTGKVKRKRRKQMREAA</sequence>
<gene>
    <name evidence="1" type="ORF">MRB53_005466</name>
</gene>
<proteinExistence type="predicted"/>
<protein>
    <submittedName>
        <fullName evidence="1">Uncharacterized protein</fullName>
    </submittedName>
</protein>
<reference evidence="1 2" key="1">
    <citation type="journal article" date="2022" name="Hortic Res">
        <title>A haplotype resolved chromosomal level avocado genome allows analysis of novel avocado genes.</title>
        <authorList>
            <person name="Nath O."/>
            <person name="Fletcher S.J."/>
            <person name="Hayward A."/>
            <person name="Shaw L.M."/>
            <person name="Masouleh A.K."/>
            <person name="Furtado A."/>
            <person name="Henry R.J."/>
            <person name="Mitter N."/>
        </authorList>
    </citation>
    <scope>NUCLEOTIDE SEQUENCE [LARGE SCALE GENOMIC DNA]</scope>
    <source>
        <strain evidence="2">cv. Hass</strain>
    </source>
</reference>
<dbReference type="EMBL" id="CM056810">
    <property type="protein sequence ID" value="KAJ8643718.1"/>
    <property type="molecule type" value="Genomic_DNA"/>
</dbReference>
<dbReference type="Proteomes" id="UP001234297">
    <property type="component" value="Chromosome 2"/>
</dbReference>
<keyword evidence="2" id="KW-1185">Reference proteome</keyword>
<organism evidence="1 2">
    <name type="scientific">Persea americana</name>
    <name type="common">Avocado</name>
    <dbReference type="NCBI Taxonomy" id="3435"/>
    <lineage>
        <taxon>Eukaryota</taxon>
        <taxon>Viridiplantae</taxon>
        <taxon>Streptophyta</taxon>
        <taxon>Embryophyta</taxon>
        <taxon>Tracheophyta</taxon>
        <taxon>Spermatophyta</taxon>
        <taxon>Magnoliopsida</taxon>
        <taxon>Magnoliidae</taxon>
        <taxon>Laurales</taxon>
        <taxon>Lauraceae</taxon>
        <taxon>Persea</taxon>
    </lineage>
</organism>
<name>A0ACC2MDL9_PERAE</name>
<evidence type="ECO:0000313" key="2">
    <source>
        <dbReference type="Proteomes" id="UP001234297"/>
    </source>
</evidence>
<accession>A0ACC2MDL9</accession>
<evidence type="ECO:0000313" key="1">
    <source>
        <dbReference type="EMBL" id="KAJ8643718.1"/>
    </source>
</evidence>